<dbReference type="InterPro" id="IPR058240">
    <property type="entry name" value="rSAM_sf"/>
</dbReference>
<keyword evidence="4" id="KW-0411">Iron-sulfur</keyword>
<keyword evidence="1" id="KW-0949">S-adenosyl-L-methionine</keyword>
<name>A0A0G0Q0C4_9BACT</name>
<dbReference type="GO" id="GO:0046872">
    <property type="term" value="F:metal ion binding"/>
    <property type="evidence" value="ECO:0007669"/>
    <property type="project" value="UniProtKB-KW"/>
</dbReference>
<evidence type="ECO:0000256" key="4">
    <source>
        <dbReference type="ARBA" id="ARBA00023014"/>
    </source>
</evidence>
<dbReference type="SFLD" id="SFLDG01067">
    <property type="entry name" value="SPASM/twitch_domain_containing"/>
    <property type="match status" value="1"/>
</dbReference>
<dbReference type="EMBL" id="LBWG01000017">
    <property type="protein sequence ID" value="KKR03865.1"/>
    <property type="molecule type" value="Genomic_DNA"/>
</dbReference>
<dbReference type="Pfam" id="PF04055">
    <property type="entry name" value="Radical_SAM"/>
    <property type="match status" value="1"/>
</dbReference>
<keyword evidence="3" id="KW-0408">Iron</keyword>
<dbReference type="SFLD" id="SFLDS00029">
    <property type="entry name" value="Radical_SAM"/>
    <property type="match status" value="1"/>
</dbReference>
<sequence length="357" mass="40910">MKELILKNHLNLPFITRMLKWHFSYYILGRGYPVSAGVYLTDTCNSRCIMCNLWKKKNPYTYPMEEQKAAIDALSAMGCYYYSISGGEPTLVKDLKERLRYASAKIPYVHLVTNGLLSEEKMVSEIVSTGIKEISISIDGTEKFHNALRGREDGFQKAFNTLKLYAAHSDKLQLTVNSILTKRSLSELRELRKMLDDFPGVHYKYLPLSVHELFQNDAGIDKAFPGNDASIDEMEAFLNEAAADDRNVNSKIFLKKAKLFFRGQEDILPEQKQCVYSYHAVEFGPDASVYPCRTGMNFASEISGKTDLKEFYSSAKCSNIQKELKSCKRCRNTMPLCYYEPRLNFPITNLVKYYFSK</sequence>
<evidence type="ECO:0000313" key="7">
    <source>
        <dbReference type="Proteomes" id="UP000033935"/>
    </source>
</evidence>
<dbReference type="PANTHER" id="PTHR11228:SF7">
    <property type="entry name" value="PQQA PEPTIDE CYCLASE"/>
    <property type="match status" value="1"/>
</dbReference>
<proteinExistence type="predicted"/>
<feature type="domain" description="Radical SAM core" evidence="5">
    <location>
        <begin position="30"/>
        <end position="257"/>
    </location>
</feature>
<reference evidence="6 7" key="1">
    <citation type="journal article" date="2015" name="Nature">
        <title>rRNA introns, odd ribosomes, and small enigmatic genomes across a large radiation of phyla.</title>
        <authorList>
            <person name="Brown C.T."/>
            <person name="Hug L.A."/>
            <person name="Thomas B.C."/>
            <person name="Sharon I."/>
            <person name="Castelle C.J."/>
            <person name="Singh A."/>
            <person name="Wilkins M.J."/>
            <person name="Williams K.H."/>
            <person name="Banfield J.F."/>
        </authorList>
    </citation>
    <scope>NUCLEOTIDE SEQUENCE [LARGE SCALE GENOMIC DNA]</scope>
</reference>
<evidence type="ECO:0000259" key="5">
    <source>
        <dbReference type="PROSITE" id="PS51918"/>
    </source>
</evidence>
<evidence type="ECO:0000256" key="3">
    <source>
        <dbReference type="ARBA" id="ARBA00023004"/>
    </source>
</evidence>
<dbReference type="CDD" id="cd01335">
    <property type="entry name" value="Radical_SAM"/>
    <property type="match status" value="1"/>
</dbReference>
<dbReference type="PROSITE" id="PS51918">
    <property type="entry name" value="RADICAL_SAM"/>
    <property type="match status" value="1"/>
</dbReference>
<dbReference type="InterPro" id="IPR013785">
    <property type="entry name" value="Aldolase_TIM"/>
</dbReference>
<dbReference type="Gene3D" id="3.20.20.70">
    <property type="entry name" value="Aldolase class I"/>
    <property type="match status" value="1"/>
</dbReference>
<gene>
    <name evidence="6" type="ORF">UT30_C0017G0004</name>
</gene>
<dbReference type="Proteomes" id="UP000033935">
    <property type="component" value="Unassembled WGS sequence"/>
</dbReference>
<keyword evidence="2" id="KW-0479">Metal-binding</keyword>
<dbReference type="InterPro" id="IPR007197">
    <property type="entry name" value="rSAM"/>
</dbReference>
<organism evidence="6 7">
    <name type="scientific">Candidatus Uhrbacteria bacterium GW2011_GWF2_39_13</name>
    <dbReference type="NCBI Taxonomy" id="1618995"/>
    <lineage>
        <taxon>Bacteria</taxon>
        <taxon>Candidatus Uhriibacteriota</taxon>
    </lineage>
</organism>
<evidence type="ECO:0000313" key="6">
    <source>
        <dbReference type="EMBL" id="KKR03865.1"/>
    </source>
</evidence>
<dbReference type="InterPro" id="IPR050377">
    <property type="entry name" value="Radical_SAM_PqqE_MftC-like"/>
</dbReference>
<dbReference type="GO" id="GO:0051536">
    <property type="term" value="F:iron-sulfur cluster binding"/>
    <property type="evidence" value="ECO:0007669"/>
    <property type="project" value="UniProtKB-KW"/>
</dbReference>
<comment type="caution">
    <text evidence="6">The sequence shown here is derived from an EMBL/GenBank/DDBJ whole genome shotgun (WGS) entry which is preliminary data.</text>
</comment>
<dbReference type="GO" id="GO:0003824">
    <property type="term" value="F:catalytic activity"/>
    <property type="evidence" value="ECO:0007669"/>
    <property type="project" value="InterPro"/>
</dbReference>
<dbReference type="PANTHER" id="PTHR11228">
    <property type="entry name" value="RADICAL SAM DOMAIN PROTEIN"/>
    <property type="match status" value="1"/>
</dbReference>
<dbReference type="AlphaFoldDB" id="A0A0G0Q0C4"/>
<evidence type="ECO:0000256" key="1">
    <source>
        <dbReference type="ARBA" id="ARBA00022691"/>
    </source>
</evidence>
<accession>A0A0G0Q0C4</accession>
<evidence type="ECO:0000256" key="2">
    <source>
        <dbReference type="ARBA" id="ARBA00022723"/>
    </source>
</evidence>
<protein>
    <submittedName>
        <fullName evidence="6">Archaeal radical SAM protein, PTO1314 family</fullName>
    </submittedName>
</protein>
<dbReference type="SUPFAM" id="SSF102114">
    <property type="entry name" value="Radical SAM enzymes"/>
    <property type="match status" value="1"/>
</dbReference>